<dbReference type="EMBL" id="CAVLEF010000001">
    <property type="protein sequence ID" value="CAK1540359.1"/>
    <property type="molecule type" value="Genomic_DNA"/>
</dbReference>
<reference evidence="1 2" key="1">
    <citation type="submission" date="2023-11" db="EMBL/GenBank/DDBJ databases">
        <authorList>
            <person name="Okamura Y."/>
        </authorList>
    </citation>
    <scope>NUCLEOTIDE SEQUENCE [LARGE SCALE GENOMIC DNA]</scope>
</reference>
<accession>A0AAV1ITB0</accession>
<dbReference type="AlphaFoldDB" id="A0AAV1ITB0"/>
<comment type="caution">
    <text evidence="1">The sequence shown here is derived from an EMBL/GenBank/DDBJ whole genome shotgun (WGS) entry which is preliminary data.</text>
</comment>
<evidence type="ECO:0000313" key="1">
    <source>
        <dbReference type="EMBL" id="CAK1540359.1"/>
    </source>
</evidence>
<organism evidence="1 2">
    <name type="scientific">Leptosia nina</name>
    <dbReference type="NCBI Taxonomy" id="320188"/>
    <lineage>
        <taxon>Eukaryota</taxon>
        <taxon>Metazoa</taxon>
        <taxon>Ecdysozoa</taxon>
        <taxon>Arthropoda</taxon>
        <taxon>Hexapoda</taxon>
        <taxon>Insecta</taxon>
        <taxon>Pterygota</taxon>
        <taxon>Neoptera</taxon>
        <taxon>Endopterygota</taxon>
        <taxon>Lepidoptera</taxon>
        <taxon>Glossata</taxon>
        <taxon>Ditrysia</taxon>
        <taxon>Papilionoidea</taxon>
        <taxon>Pieridae</taxon>
        <taxon>Pierinae</taxon>
        <taxon>Leptosia</taxon>
    </lineage>
</organism>
<proteinExistence type="predicted"/>
<keyword evidence="2" id="KW-1185">Reference proteome</keyword>
<evidence type="ECO:0000313" key="2">
    <source>
        <dbReference type="Proteomes" id="UP001497472"/>
    </source>
</evidence>
<sequence>MGYRKFKKSNLENPEVIIEKIASHLKIADKITASKCTQYNNPRETYDYEGYILKYTLPHELEEFVNVKIKNNMMFIKAKMQQSQLSDIKILQHNLETRDAIWWIDGEDLTISMPNRIKDGVYAPMKCEDREIDIDVPLSPEYSVYQFLHMNIYEKPIVTNV</sequence>
<gene>
    <name evidence="1" type="ORF">LNINA_LOCUS418</name>
</gene>
<protein>
    <submittedName>
        <fullName evidence="1">Uncharacterized protein</fullName>
    </submittedName>
</protein>
<name>A0AAV1ITB0_9NEOP</name>
<dbReference type="Proteomes" id="UP001497472">
    <property type="component" value="Unassembled WGS sequence"/>
</dbReference>